<keyword evidence="8" id="KW-1185">Reference proteome</keyword>
<dbReference type="Gene3D" id="3.50.50.60">
    <property type="entry name" value="FAD/NAD(P)-binding domain"/>
    <property type="match status" value="1"/>
</dbReference>
<evidence type="ECO:0000256" key="1">
    <source>
        <dbReference type="ARBA" id="ARBA00001974"/>
    </source>
</evidence>
<dbReference type="PANTHER" id="PTHR43104:SF4">
    <property type="entry name" value="L-2-HYDROXYGLUTARATE DEHYDROGENASE, MITOCHONDRIAL"/>
    <property type="match status" value="1"/>
</dbReference>
<dbReference type="SUPFAM" id="SSF51905">
    <property type="entry name" value="FAD/NAD(P)-binding domain"/>
    <property type="match status" value="1"/>
</dbReference>
<comment type="similarity">
    <text evidence="5">Belongs to the L2HGDH family.</text>
</comment>
<evidence type="ECO:0000256" key="5">
    <source>
        <dbReference type="ARBA" id="ARBA00037941"/>
    </source>
</evidence>
<dbReference type="InterPro" id="IPR006076">
    <property type="entry name" value="FAD-dep_OxRdtase"/>
</dbReference>
<organism evidence="7 8">
    <name type="scientific">Halovulum marinum</name>
    <dbReference type="NCBI Taxonomy" id="2662447"/>
    <lineage>
        <taxon>Bacteria</taxon>
        <taxon>Pseudomonadati</taxon>
        <taxon>Pseudomonadota</taxon>
        <taxon>Alphaproteobacteria</taxon>
        <taxon>Rhodobacterales</taxon>
        <taxon>Paracoccaceae</taxon>
        <taxon>Halovulum</taxon>
    </lineage>
</organism>
<protein>
    <submittedName>
        <fullName evidence="7">FAD-dependent oxidoreductase</fullName>
    </submittedName>
</protein>
<evidence type="ECO:0000256" key="2">
    <source>
        <dbReference type="ARBA" id="ARBA00022630"/>
    </source>
</evidence>
<name>A0A6L5Z579_9RHOB</name>
<keyword evidence="2" id="KW-0285">Flavoprotein</keyword>
<dbReference type="Proteomes" id="UP000474957">
    <property type="component" value="Unassembled WGS sequence"/>
</dbReference>
<keyword evidence="4" id="KW-0560">Oxidoreductase</keyword>
<feature type="domain" description="FAD dependent oxidoreductase" evidence="6">
    <location>
        <begin position="6"/>
        <end position="365"/>
    </location>
</feature>
<dbReference type="PANTHER" id="PTHR43104">
    <property type="entry name" value="L-2-HYDROXYGLUTARATE DEHYDROGENASE, MITOCHONDRIAL"/>
    <property type="match status" value="1"/>
</dbReference>
<evidence type="ECO:0000259" key="6">
    <source>
        <dbReference type="Pfam" id="PF01266"/>
    </source>
</evidence>
<sequence>MTDRLDAVVIGAGVVGLACARALALAGREVVILEAETAFGTGTSARNSEIIHAGIYYPHGSAKARHCARGKAMLYDFCAAHGVAHRNSGKIIVASDAAQHADLDRIAAAARGAGVGDLTRIGAAGARALEPEVSCTDAILSPSTGLVDSHGLMLALLGDAEQAGAMLALSSPVEGGAVTDDGIVLHVGGAEPVTVCAATVINAAGLGAQPVARSIAGIPPASIPPRHLARGVYFTLTGKQPFSRPVYPVPEPGGLGCHYTVDLAGRGKFGPDVEWIDRIDYTVDPARGVRFYDAIRRYWPGLPDGALQPAYAGIRPKTGPQGGAATDFLIQGRAAHGVPGWVALYGIESPGLTSSLSIAEEVAALS</sequence>
<reference evidence="7 8" key="1">
    <citation type="submission" date="2019-10" db="EMBL/GenBank/DDBJ databases">
        <title>Cognatihalovulum marinum gen. nov. sp. nov., a new member of the family Rhodobacteraceae isolated from deep seawater of the Northwest Indian Ocean.</title>
        <authorList>
            <person name="Ruan C."/>
            <person name="Wang J."/>
            <person name="Zheng X."/>
            <person name="Song L."/>
            <person name="Zhu Y."/>
            <person name="Huang Y."/>
            <person name="Lu Z."/>
            <person name="Du W."/>
            <person name="Huang L."/>
            <person name="Dai X."/>
        </authorList>
    </citation>
    <scope>NUCLEOTIDE SEQUENCE [LARGE SCALE GENOMIC DNA]</scope>
    <source>
        <strain evidence="7 8">2CG4</strain>
    </source>
</reference>
<evidence type="ECO:0000256" key="4">
    <source>
        <dbReference type="ARBA" id="ARBA00023002"/>
    </source>
</evidence>
<dbReference type="InterPro" id="IPR036188">
    <property type="entry name" value="FAD/NAD-bd_sf"/>
</dbReference>
<gene>
    <name evidence="7" type="ORF">GE300_19310</name>
</gene>
<proteinExistence type="inferred from homology"/>
<dbReference type="RefSeq" id="WP_154449160.1">
    <property type="nucleotide sequence ID" value="NZ_WIND01000024.1"/>
</dbReference>
<dbReference type="GO" id="GO:0047545">
    <property type="term" value="F:(S)-2-hydroxyglutarate dehydrogenase activity"/>
    <property type="evidence" value="ECO:0007669"/>
    <property type="project" value="TreeGrafter"/>
</dbReference>
<accession>A0A6L5Z579</accession>
<comment type="caution">
    <text evidence="7">The sequence shown here is derived from an EMBL/GenBank/DDBJ whole genome shotgun (WGS) entry which is preliminary data.</text>
</comment>
<dbReference type="Gene3D" id="3.30.9.10">
    <property type="entry name" value="D-Amino Acid Oxidase, subunit A, domain 2"/>
    <property type="match status" value="1"/>
</dbReference>
<evidence type="ECO:0000256" key="3">
    <source>
        <dbReference type="ARBA" id="ARBA00022827"/>
    </source>
</evidence>
<evidence type="ECO:0000313" key="8">
    <source>
        <dbReference type="Proteomes" id="UP000474957"/>
    </source>
</evidence>
<evidence type="ECO:0000313" key="7">
    <source>
        <dbReference type="EMBL" id="MSU91731.1"/>
    </source>
</evidence>
<dbReference type="AlphaFoldDB" id="A0A6L5Z579"/>
<dbReference type="EMBL" id="WIND01000024">
    <property type="protein sequence ID" value="MSU91731.1"/>
    <property type="molecule type" value="Genomic_DNA"/>
</dbReference>
<dbReference type="PROSITE" id="PS51257">
    <property type="entry name" value="PROKAR_LIPOPROTEIN"/>
    <property type="match status" value="1"/>
</dbReference>
<keyword evidence="3" id="KW-0274">FAD</keyword>
<comment type="cofactor">
    <cofactor evidence="1">
        <name>FAD</name>
        <dbReference type="ChEBI" id="CHEBI:57692"/>
    </cofactor>
</comment>
<dbReference type="Pfam" id="PF01266">
    <property type="entry name" value="DAO"/>
    <property type="match status" value="1"/>
</dbReference>